<proteinExistence type="predicted"/>
<feature type="non-terminal residue" evidence="1">
    <location>
        <position position="32"/>
    </location>
</feature>
<reference evidence="1" key="1">
    <citation type="submission" date="2014-05" db="EMBL/GenBank/DDBJ databases">
        <authorList>
            <person name="Chronopoulou M."/>
        </authorList>
    </citation>
    <scope>NUCLEOTIDE SEQUENCE</scope>
    <source>
        <tissue evidence="1">Whole organism</tissue>
    </source>
</reference>
<evidence type="ECO:0000313" key="1">
    <source>
        <dbReference type="EMBL" id="CDW34262.1"/>
    </source>
</evidence>
<sequence>KIKKILRLNLGSQKSCILRSYRHPFLDDYLFV</sequence>
<feature type="non-terminal residue" evidence="1">
    <location>
        <position position="1"/>
    </location>
</feature>
<dbReference type="EMBL" id="HACA01016901">
    <property type="protein sequence ID" value="CDW34262.1"/>
    <property type="molecule type" value="Transcribed_RNA"/>
</dbReference>
<accession>A0A0K2U8H4</accession>
<organism evidence="1">
    <name type="scientific">Lepeophtheirus salmonis</name>
    <name type="common">Salmon louse</name>
    <name type="synonym">Caligus salmonis</name>
    <dbReference type="NCBI Taxonomy" id="72036"/>
    <lineage>
        <taxon>Eukaryota</taxon>
        <taxon>Metazoa</taxon>
        <taxon>Ecdysozoa</taxon>
        <taxon>Arthropoda</taxon>
        <taxon>Crustacea</taxon>
        <taxon>Multicrustacea</taxon>
        <taxon>Hexanauplia</taxon>
        <taxon>Copepoda</taxon>
        <taxon>Siphonostomatoida</taxon>
        <taxon>Caligidae</taxon>
        <taxon>Lepeophtheirus</taxon>
    </lineage>
</organism>
<name>A0A0K2U8H4_LEPSM</name>
<protein>
    <submittedName>
        <fullName evidence="1">Uncharacterized protein</fullName>
    </submittedName>
</protein>
<dbReference type="AlphaFoldDB" id="A0A0K2U8H4"/>